<sequence length="109" mass="12280">MMEKMGFDLHFINLIPATVKTVRYKIIHGGHELGPIIPERGIRQGDPLSPYLFLICAEGFSSLIRKFERDGKLKGCKVANGAQVISHMLFANDSYVYCRANEREALNVL</sequence>
<protein>
    <recommendedName>
        <fullName evidence="3">Reverse transcriptase</fullName>
    </recommendedName>
</protein>
<reference evidence="1" key="1">
    <citation type="submission" date="2021-03" db="UniProtKB">
        <authorList>
            <consortium name="EnsemblPlants"/>
        </authorList>
    </citation>
    <scope>IDENTIFICATION</scope>
</reference>
<dbReference type="OMA" id="NAPFINH"/>
<dbReference type="PANTHER" id="PTHR46890:SF48">
    <property type="entry name" value="RNA-DIRECTED DNA POLYMERASE"/>
    <property type="match status" value="1"/>
</dbReference>
<dbReference type="Proteomes" id="UP000596661">
    <property type="component" value="Unassembled WGS sequence"/>
</dbReference>
<organism evidence="1 2">
    <name type="scientific">Cannabis sativa</name>
    <name type="common">Hemp</name>
    <name type="synonym">Marijuana</name>
    <dbReference type="NCBI Taxonomy" id="3483"/>
    <lineage>
        <taxon>Eukaryota</taxon>
        <taxon>Viridiplantae</taxon>
        <taxon>Streptophyta</taxon>
        <taxon>Embryophyta</taxon>
        <taxon>Tracheophyta</taxon>
        <taxon>Spermatophyta</taxon>
        <taxon>Magnoliopsida</taxon>
        <taxon>eudicotyledons</taxon>
        <taxon>Gunneridae</taxon>
        <taxon>Pentapetalae</taxon>
        <taxon>rosids</taxon>
        <taxon>fabids</taxon>
        <taxon>Rosales</taxon>
        <taxon>Cannabaceae</taxon>
        <taxon>Cannabis</taxon>
    </lineage>
</organism>
<dbReference type="PANTHER" id="PTHR46890">
    <property type="entry name" value="NON-LTR RETROLELEMENT REVERSE TRANSCRIPTASE-LIKE PROTEIN-RELATED"/>
    <property type="match status" value="1"/>
</dbReference>
<evidence type="ECO:0008006" key="3">
    <source>
        <dbReference type="Google" id="ProtNLM"/>
    </source>
</evidence>
<evidence type="ECO:0000313" key="1">
    <source>
        <dbReference type="EnsemblPlants" id="cds.evm.model.ctgX7.8"/>
    </source>
</evidence>
<dbReference type="InterPro" id="IPR052343">
    <property type="entry name" value="Retrotransposon-Effector_Assoc"/>
</dbReference>
<dbReference type="Gramene" id="evm.model.ctgX7.8">
    <property type="protein sequence ID" value="cds.evm.model.ctgX7.8"/>
    <property type="gene ID" value="evm.TU.ctgX7.8"/>
</dbReference>
<evidence type="ECO:0000313" key="2">
    <source>
        <dbReference type="Proteomes" id="UP000596661"/>
    </source>
</evidence>
<name>A0A803QSN7_CANSA</name>
<dbReference type="AlphaFoldDB" id="A0A803QSN7"/>
<dbReference type="EnsemblPlants" id="evm.model.ctgX7.8">
    <property type="protein sequence ID" value="cds.evm.model.ctgX7.8"/>
    <property type="gene ID" value="evm.TU.ctgX7.8"/>
</dbReference>
<accession>A0A803QSN7</accession>
<proteinExistence type="predicted"/>
<keyword evidence="2" id="KW-1185">Reference proteome</keyword>